<keyword evidence="3 6" id="KW-0812">Transmembrane</keyword>
<name>A0AAN0I8D4_AMPQE</name>
<protein>
    <recommendedName>
        <fullName evidence="10">Serine incorporator 5</fullName>
    </recommendedName>
</protein>
<evidence type="ECO:0000256" key="7">
    <source>
        <dbReference type="SAM" id="SignalP"/>
    </source>
</evidence>
<dbReference type="Proteomes" id="UP000007879">
    <property type="component" value="Unassembled WGS sequence"/>
</dbReference>
<evidence type="ECO:0000256" key="4">
    <source>
        <dbReference type="ARBA" id="ARBA00022989"/>
    </source>
</evidence>
<dbReference type="EnsemblMetazoa" id="XM_003382363.3">
    <property type="protein sequence ID" value="XP_003382411.1"/>
    <property type="gene ID" value="LOC100641534"/>
</dbReference>
<feature type="transmembrane region" description="Helical" evidence="6">
    <location>
        <begin position="290"/>
        <end position="308"/>
    </location>
</feature>
<evidence type="ECO:0000256" key="3">
    <source>
        <dbReference type="ARBA" id="ARBA00022692"/>
    </source>
</evidence>
<keyword evidence="9" id="KW-1185">Reference proteome</keyword>
<keyword evidence="5 6" id="KW-0472">Membrane</keyword>
<evidence type="ECO:0000256" key="1">
    <source>
        <dbReference type="ARBA" id="ARBA00004141"/>
    </source>
</evidence>
<dbReference type="GO" id="GO:0016020">
    <property type="term" value="C:membrane"/>
    <property type="evidence" value="ECO:0007669"/>
    <property type="project" value="UniProtKB-SubCell"/>
</dbReference>
<dbReference type="KEGG" id="aqu:100641534"/>
<reference evidence="9" key="1">
    <citation type="journal article" date="2010" name="Nature">
        <title>The Amphimedon queenslandica genome and the evolution of animal complexity.</title>
        <authorList>
            <person name="Srivastava M."/>
            <person name="Simakov O."/>
            <person name="Chapman J."/>
            <person name="Fahey B."/>
            <person name="Gauthier M.E."/>
            <person name="Mitros T."/>
            <person name="Richards G.S."/>
            <person name="Conaco C."/>
            <person name="Dacre M."/>
            <person name="Hellsten U."/>
            <person name="Larroux C."/>
            <person name="Putnam N.H."/>
            <person name="Stanke M."/>
            <person name="Adamska M."/>
            <person name="Darling A."/>
            <person name="Degnan S.M."/>
            <person name="Oakley T.H."/>
            <person name="Plachetzki D.C."/>
            <person name="Zhai Y."/>
            <person name="Adamski M."/>
            <person name="Calcino A."/>
            <person name="Cummins S.F."/>
            <person name="Goodstein D.M."/>
            <person name="Harris C."/>
            <person name="Jackson D.J."/>
            <person name="Leys S.P."/>
            <person name="Shu S."/>
            <person name="Woodcroft B.J."/>
            <person name="Vervoort M."/>
            <person name="Kosik K.S."/>
            <person name="Manning G."/>
            <person name="Degnan B.M."/>
            <person name="Rokhsar D.S."/>
        </authorList>
    </citation>
    <scope>NUCLEOTIDE SEQUENCE [LARGE SCALE GENOMIC DNA]</scope>
</reference>
<dbReference type="AlphaFoldDB" id="A0AAN0I8D4"/>
<evidence type="ECO:0000256" key="2">
    <source>
        <dbReference type="ARBA" id="ARBA00006665"/>
    </source>
</evidence>
<gene>
    <name evidence="8" type="primary">100641534</name>
</gene>
<reference evidence="8" key="2">
    <citation type="submission" date="2024-06" db="UniProtKB">
        <authorList>
            <consortium name="EnsemblMetazoa"/>
        </authorList>
    </citation>
    <scope>IDENTIFICATION</scope>
</reference>
<keyword evidence="4 6" id="KW-1133">Transmembrane helix</keyword>
<organism evidence="8 9">
    <name type="scientific">Amphimedon queenslandica</name>
    <name type="common">Sponge</name>
    <dbReference type="NCBI Taxonomy" id="400682"/>
    <lineage>
        <taxon>Eukaryota</taxon>
        <taxon>Metazoa</taxon>
        <taxon>Porifera</taxon>
        <taxon>Demospongiae</taxon>
        <taxon>Heteroscleromorpha</taxon>
        <taxon>Haplosclerida</taxon>
        <taxon>Niphatidae</taxon>
        <taxon>Amphimedon</taxon>
    </lineage>
</organism>
<feature type="transmembrane region" description="Helical" evidence="6">
    <location>
        <begin position="151"/>
        <end position="170"/>
    </location>
</feature>
<feature type="transmembrane region" description="Helical" evidence="6">
    <location>
        <begin position="342"/>
        <end position="363"/>
    </location>
</feature>
<evidence type="ECO:0000313" key="8">
    <source>
        <dbReference type="EnsemblMetazoa" id="XP_003382411.1"/>
    </source>
</evidence>
<comment type="subcellular location">
    <subcellularLocation>
        <location evidence="1">Membrane</location>
        <topology evidence="1">Multi-pass membrane protein</topology>
    </subcellularLocation>
</comment>
<keyword evidence="7" id="KW-0732">Signal</keyword>
<feature type="transmembrane region" description="Helical" evidence="6">
    <location>
        <begin position="176"/>
        <end position="201"/>
    </location>
</feature>
<evidence type="ECO:0000256" key="6">
    <source>
        <dbReference type="SAM" id="Phobius"/>
    </source>
</evidence>
<dbReference type="PANTHER" id="PTHR10383">
    <property type="entry name" value="SERINE INCORPORATOR"/>
    <property type="match status" value="1"/>
</dbReference>
<feature type="chain" id="PRO_5042869663" description="Serine incorporator 5" evidence="7">
    <location>
        <begin position="18"/>
        <end position="502"/>
    </location>
</feature>
<proteinExistence type="inferred from homology"/>
<feature type="transmembrane region" description="Helical" evidence="6">
    <location>
        <begin position="468"/>
        <end position="492"/>
    </location>
</feature>
<feature type="transmembrane region" description="Helical" evidence="6">
    <location>
        <begin position="256"/>
        <end position="278"/>
    </location>
</feature>
<evidence type="ECO:0000256" key="5">
    <source>
        <dbReference type="ARBA" id="ARBA00023136"/>
    </source>
</evidence>
<sequence length="502" mass="55933">MCCLELLCCCLGPKACGICCPGDNINAKSSITTRFMYIAFLVFVVIVSSILLAPSIGTAVEHSFLCKLNIDLPEATIIPESATLPGGPTFTTTVLPDNVTVYDESAVCRIIFGYTSVYRICMGTASFFFVMMLMMLCVFSSRDPRAYIQNGFWCIKWTIVIAIVIAFFFIPRHGLVFSQVSLVIGMIGAFIFIILQVVFLIDFAHNWAESWLDKQKETENNLWYVALLIPTIIFYLIALVGIILLFVFFVRPGGCGLNIFFLCSIFILSVAVSIIAILPPVQNAQPTSGLLQASIVALYTTYLTYSALSNEPYGEGYDCPLSSSNSTVGQVSNAFGKDTNEVVSSVIGILVMLVTVVYACVYLSNNKQLQKLRGNHKDESEGFTVLCCDQCCPDATEAQEIDDKDTDTDVKESKMKVTDDETEHVTYSYSFFHFMMVISILFVMMQLTNWYNPGIAESDRFQNTWASVWIKMSSAWLCFVVYLWTLLAPLILRNRDFGYGAD</sequence>
<feature type="transmembrane region" description="Helical" evidence="6">
    <location>
        <begin position="425"/>
        <end position="448"/>
    </location>
</feature>
<dbReference type="InterPro" id="IPR005016">
    <property type="entry name" value="TDE1/TMS"/>
</dbReference>
<evidence type="ECO:0008006" key="10">
    <source>
        <dbReference type="Google" id="ProtNLM"/>
    </source>
</evidence>
<feature type="transmembrane region" description="Helical" evidence="6">
    <location>
        <begin position="117"/>
        <end position="139"/>
    </location>
</feature>
<dbReference type="PANTHER" id="PTHR10383:SF48">
    <property type="entry name" value="SERINE INCORPORATOR 1-LIKE"/>
    <property type="match status" value="1"/>
</dbReference>
<feature type="transmembrane region" description="Helical" evidence="6">
    <location>
        <begin position="35"/>
        <end position="56"/>
    </location>
</feature>
<accession>A0AAN0I8D4</accession>
<evidence type="ECO:0000313" key="9">
    <source>
        <dbReference type="Proteomes" id="UP000007879"/>
    </source>
</evidence>
<feature type="signal peptide" evidence="7">
    <location>
        <begin position="1"/>
        <end position="17"/>
    </location>
</feature>
<comment type="similarity">
    <text evidence="2">Belongs to the TDE1 family.</text>
</comment>
<feature type="transmembrane region" description="Helical" evidence="6">
    <location>
        <begin position="222"/>
        <end position="250"/>
    </location>
</feature>
<dbReference type="Pfam" id="PF03348">
    <property type="entry name" value="Serinc"/>
    <property type="match status" value="1"/>
</dbReference>